<dbReference type="PRINTS" id="PR00449">
    <property type="entry name" value="RASTRNSFRMNG"/>
</dbReference>
<evidence type="ECO:0000256" key="3">
    <source>
        <dbReference type="ARBA" id="ARBA00023134"/>
    </source>
</evidence>
<keyword evidence="4 6" id="KW-0449">Lipoprotein</keyword>
<dbReference type="Pfam" id="PF00071">
    <property type="entry name" value="Ras"/>
    <property type="match status" value="1"/>
</dbReference>
<protein>
    <recommendedName>
        <fullName evidence="6">Ras-related protein Rab</fullName>
    </recommendedName>
</protein>
<dbReference type="PROSITE" id="PS51419">
    <property type="entry name" value="RAB"/>
    <property type="match status" value="1"/>
</dbReference>
<dbReference type="GO" id="GO:0045335">
    <property type="term" value="C:phagocytic vesicle"/>
    <property type="evidence" value="ECO:0007669"/>
    <property type="project" value="TreeGrafter"/>
</dbReference>
<name>A0A1S3JBA7_LINAN</name>
<keyword evidence="2 6" id="KW-0547">Nucleotide-binding</keyword>
<dbReference type="STRING" id="7574.A0A1S3JBA7"/>
<dbReference type="PROSITE" id="PS51421">
    <property type="entry name" value="RAS"/>
    <property type="match status" value="1"/>
</dbReference>
<dbReference type="AlphaFoldDB" id="A0A1S3JBA7"/>
<dbReference type="SMART" id="SM00174">
    <property type="entry name" value="RHO"/>
    <property type="match status" value="1"/>
</dbReference>
<dbReference type="PANTHER" id="PTHR47981:SF39">
    <property type="entry name" value="RAS-RELATED PROTEIN RAB"/>
    <property type="match status" value="1"/>
</dbReference>
<evidence type="ECO:0000256" key="1">
    <source>
        <dbReference type="ARBA" id="ARBA00006270"/>
    </source>
</evidence>
<dbReference type="InterPro" id="IPR005225">
    <property type="entry name" value="Small_GTP-bd"/>
</dbReference>
<keyword evidence="3 6" id="KW-0342">GTP-binding</keyword>
<dbReference type="GO" id="GO:0005802">
    <property type="term" value="C:trans-Golgi network"/>
    <property type="evidence" value="ECO:0007669"/>
    <property type="project" value="UniProtKB-UniRule"/>
</dbReference>
<dbReference type="KEGG" id="lak:106171769"/>
<dbReference type="Gene3D" id="3.40.50.300">
    <property type="entry name" value="P-loop containing nucleotide triphosphate hydrolases"/>
    <property type="match status" value="1"/>
</dbReference>
<organism evidence="7 8">
    <name type="scientific">Lingula anatina</name>
    <name type="common">Brachiopod</name>
    <name type="synonym">Lingula unguis</name>
    <dbReference type="NCBI Taxonomy" id="7574"/>
    <lineage>
        <taxon>Eukaryota</taxon>
        <taxon>Metazoa</taxon>
        <taxon>Spiralia</taxon>
        <taxon>Lophotrochozoa</taxon>
        <taxon>Brachiopoda</taxon>
        <taxon>Linguliformea</taxon>
        <taxon>Lingulata</taxon>
        <taxon>Lingulida</taxon>
        <taxon>Linguloidea</taxon>
        <taxon>Lingulidae</taxon>
        <taxon>Lingula</taxon>
    </lineage>
</organism>
<keyword evidence="6" id="KW-0472">Membrane</keyword>
<dbReference type="InterPro" id="IPR030697">
    <property type="entry name" value="Rab29/Rab38/Rab32"/>
</dbReference>
<evidence type="ECO:0000313" key="8">
    <source>
        <dbReference type="RefSeq" id="XP_013407690.1"/>
    </source>
</evidence>
<dbReference type="PANTHER" id="PTHR47981">
    <property type="entry name" value="RAB FAMILY"/>
    <property type="match status" value="1"/>
</dbReference>
<dbReference type="GO" id="GO:0005770">
    <property type="term" value="C:late endosome"/>
    <property type="evidence" value="ECO:0007669"/>
    <property type="project" value="TreeGrafter"/>
</dbReference>
<dbReference type="NCBIfam" id="TIGR00231">
    <property type="entry name" value="small_GTP"/>
    <property type="match status" value="1"/>
</dbReference>
<dbReference type="InParanoid" id="A0A1S3JBA7"/>
<dbReference type="RefSeq" id="XP_013407690.1">
    <property type="nucleotide sequence ID" value="XM_013552236.1"/>
</dbReference>
<dbReference type="SMART" id="SM00175">
    <property type="entry name" value="RAB"/>
    <property type="match status" value="1"/>
</dbReference>
<comment type="similarity">
    <text evidence="1 6">Belongs to the small GTPase superfamily. Rab family.</text>
</comment>
<evidence type="ECO:0000256" key="2">
    <source>
        <dbReference type="ARBA" id="ARBA00022741"/>
    </source>
</evidence>
<accession>A0A1S3JBA7</accession>
<evidence type="ECO:0000256" key="5">
    <source>
        <dbReference type="ARBA" id="ARBA00023289"/>
    </source>
</evidence>
<dbReference type="FunFam" id="3.40.50.300:FF:000222">
    <property type="entry name" value="RAB32, member RAS oncogene family"/>
    <property type="match status" value="1"/>
</dbReference>
<dbReference type="InterPro" id="IPR001806">
    <property type="entry name" value="Small_GTPase"/>
</dbReference>
<evidence type="ECO:0000256" key="6">
    <source>
        <dbReference type="RuleBase" id="RU367128"/>
    </source>
</evidence>
<dbReference type="GO" id="GO:0005525">
    <property type="term" value="F:GTP binding"/>
    <property type="evidence" value="ECO:0007669"/>
    <property type="project" value="UniProtKB-UniRule"/>
</dbReference>
<dbReference type="OMA" id="HTKINLQ"/>
<dbReference type="GO" id="GO:0003924">
    <property type="term" value="F:GTPase activity"/>
    <property type="evidence" value="ECO:0007669"/>
    <property type="project" value="UniProtKB-UniRule"/>
</dbReference>
<keyword evidence="7" id="KW-1185">Reference proteome</keyword>
<evidence type="ECO:0000313" key="7">
    <source>
        <dbReference type="Proteomes" id="UP000085678"/>
    </source>
</evidence>
<proteinExistence type="inferred from homology"/>
<dbReference type="GO" id="GO:0008333">
    <property type="term" value="P:endosome to lysosome transport"/>
    <property type="evidence" value="ECO:0007669"/>
    <property type="project" value="TreeGrafter"/>
</dbReference>
<dbReference type="SMART" id="SM00173">
    <property type="entry name" value="RAS"/>
    <property type="match status" value="1"/>
</dbReference>
<dbReference type="Proteomes" id="UP000085678">
    <property type="component" value="Unplaced"/>
</dbReference>
<dbReference type="GO" id="GO:0090385">
    <property type="term" value="P:phagosome-lysosome fusion"/>
    <property type="evidence" value="ECO:0007669"/>
    <property type="project" value="TreeGrafter"/>
</dbReference>
<dbReference type="GO" id="GO:0005764">
    <property type="term" value="C:lysosome"/>
    <property type="evidence" value="ECO:0007669"/>
    <property type="project" value="TreeGrafter"/>
</dbReference>
<dbReference type="SMART" id="SM00176">
    <property type="entry name" value="RAN"/>
    <property type="match status" value="1"/>
</dbReference>
<keyword evidence="5 6" id="KW-0636">Prenylation</keyword>
<dbReference type="OrthoDB" id="245989at2759"/>
<comment type="subcellular location">
    <subcellularLocation>
        <location evidence="6">Membrane</location>
        <topology evidence="6">Lipid-anchor</topology>
    </subcellularLocation>
</comment>
<reference evidence="8" key="1">
    <citation type="submission" date="2025-08" db="UniProtKB">
        <authorList>
            <consortium name="RefSeq"/>
        </authorList>
    </citation>
    <scope>IDENTIFICATION</scope>
    <source>
        <tissue evidence="8">Gonads</tissue>
    </source>
</reference>
<comment type="function">
    <text evidence="6">The small GTPases Rab are key regulators in vesicle trafficking.</text>
</comment>
<sequence>MAPSSTVSTLPEPRQFQFKILVTGDVGVGKTSIVKRYMDGGFSTDYRLTIGVDFSLKNIEWNESTNVNLQLWDIAGHERFGNMTAVYYRHASAAIIVFDPTRPHTFKSVSRWYEDLISKFSEDGIRWEIPVLLLANKCDLPYAKIDFEEVHEFCEEHGFVGWFPTSAKENINIDSAMMYLVEKILKNKLDGCSPESKQSRINLAEEVEEDTVKKKKCC</sequence>
<dbReference type="SUPFAM" id="SSF52540">
    <property type="entry name" value="P-loop containing nucleoside triphosphate hydrolases"/>
    <property type="match status" value="1"/>
</dbReference>
<dbReference type="GO" id="GO:0016020">
    <property type="term" value="C:membrane"/>
    <property type="evidence" value="ECO:0007669"/>
    <property type="project" value="UniProtKB-SubCell"/>
</dbReference>
<gene>
    <name evidence="8" type="primary">LOC106171769</name>
</gene>
<dbReference type="CDD" id="cd04107">
    <property type="entry name" value="Rab32_Rab38"/>
    <property type="match status" value="1"/>
</dbReference>
<dbReference type="InterPro" id="IPR027417">
    <property type="entry name" value="P-loop_NTPase"/>
</dbReference>
<dbReference type="GeneID" id="106171769"/>
<evidence type="ECO:0000256" key="4">
    <source>
        <dbReference type="ARBA" id="ARBA00023288"/>
    </source>
</evidence>